<evidence type="ECO:0000313" key="4">
    <source>
        <dbReference type="EnsemblProtists" id="EKX53620"/>
    </source>
</evidence>
<dbReference type="GeneID" id="17310503"/>
<organism evidence="3">
    <name type="scientific">Guillardia theta (strain CCMP2712)</name>
    <name type="common">Cryptophyte</name>
    <dbReference type="NCBI Taxonomy" id="905079"/>
    <lineage>
        <taxon>Eukaryota</taxon>
        <taxon>Cryptophyceae</taxon>
        <taxon>Pyrenomonadales</taxon>
        <taxon>Geminigeraceae</taxon>
        <taxon>Guillardia</taxon>
    </lineage>
</organism>
<dbReference type="HOGENOM" id="CLU_1698870_0_0_1"/>
<evidence type="ECO:0000313" key="3">
    <source>
        <dbReference type="EMBL" id="EKX53620.1"/>
    </source>
</evidence>
<proteinExistence type="predicted"/>
<gene>
    <name evidence="3" type="ORF">GUITHDRAFT_150237</name>
</gene>
<dbReference type="EnsemblProtists" id="EKX53620">
    <property type="protein sequence ID" value="EKX53620"/>
    <property type="gene ID" value="GUITHDRAFT_150237"/>
</dbReference>
<accession>L1JZI5</accession>
<evidence type="ECO:0000256" key="2">
    <source>
        <dbReference type="SAM" id="MobiDB-lite"/>
    </source>
</evidence>
<protein>
    <submittedName>
        <fullName evidence="3 4">Uncharacterized protein</fullName>
    </submittedName>
</protein>
<dbReference type="PaxDb" id="55529-EKX53620"/>
<evidence type="ECO:0000313" key="5">
    <source>
        <dbReference type="Proteomes" id="UP000011087"/>
    </source>
</evidence>
<dbReference type="EMBL" id="JH992969">
    <property type="protein sequence ID" value="EKX53620.1"/>
    <property type="molecule type" value="Genomic_DNA"/>
</dbReference>
<feature type="compositionally biased region" description="Acidic residues" evidence="2">
    <location>
        <begin position="106"/>
        <end position="123"/>
    </location>
</feature>
<dbReference type="Proteomes" id="UP000011087">
    <property type="component" value="Unassembled WGS sequence"/>
</dbReference>
<evidence type="ECO:0000256" key="1">
    <source>
        <dbReference type="SAM" id="Coils"/>
    </source>
</evidence>
<reference evidence="3 5" key="1">
    <citation type="journal article" date="2012" name="Nature">
        <title>Algal genomes reveal evolutionary mosaicism and the fate of nucleomorphs.</title>
        <authorList>
            <consortium name="DOE Joint Genome Institute"/>
            <person name="Curtis B.A."/>
            <person name="Tanifuji G."/>
            <person name="Burki F."/>
            <person name="Gruber A."/>
            <person name="Irimia M."/>
            <person name="Maruyama S."/>
            <person name="Arias M.C."/>
            <person name="Ball S.G."/>
            <person name="Gile G.H."/>
            <person name="Hirakawa Y."/>
            <person name="Hopkins J.F."/>
            <person name="Kuo A."/>
            <person name="Rensing S.A."/>
            <person name="Schmutz J."/>
            <person name="Symeonidi A."/>
            <person name="Elias M."/>
            <person name="Eveleigh R.J."/>
            <person name="Herman E.K."/>
            <person name="Klute M.J."/>
            <person name="Nakayama T."/>
            <person name="Obornik M."/>
            <person name="Reyes-Prieto A."/>
            <person name="Armbrust E.V."/>
            <person name="Aves S.J."/>
            <person name="Beiko R.G."/>
            <person name="Coutinho P."/>
            <person name="Dacks J.B."/>
            <person name="Durnford D.G."/>
            <person name="Fast N.M."/>
            <person name="Green B.R."/>
            <person name="Grisdale C.J."/>
            <person name="Hempel F."/>
            <person name="Henrissat B."/>
            <person name="Hoppner M.P."/>
            <person name="Ishida K."/>
            <person name="Kim E."/>
            <person name="Koreny L."/>
            <person name="Kroth P.G."/>
            <person name="Liu Y."/>
            <person name="Malik S.B."/>
            <person name="Maier U.G."/>
            <person name="McRose D."/>
            <person name="Mock T."/>
            <person name="Neilson J.A."/>
            <person name="Onodera N.T."/>
            <person name="Poole A.M."/>
            <person name="Pritham E.J."/>
            <person name="Richards T.A."/>
            <person name="Rocap G."/>
            <person name="Roy S.W."/>
            <person name="Sarai C."/>
            <person name="Schaack S."/>
            <person name="Shirato S."/>
            <person name="Slamovits C.H."/>
            <person name="Spencer D.F."/>
            <person name="Suzuki S."/>
            <person name="Worden A.Z."/>
            <person name="Zauner S."/>
            <person name="Barry K."/>
            <person name="Bell C."/>
            <person name="Bharti A.K."/>
            <person name="Crow J.A."/>
            <person name="Grimwood J."/>
            <person name="Kramer R."/>
            <person name="Lindquist E."/>
            <person name="Lucas S."/>
            <person name="Salamov A."/>
            <person name="McFadden G.I."/>
            <person name="Lane C.E."/>
            <person name="Keeling P.J."/>
            <person name="Gray M.W."/>
            <person name="Grigoriev I.V."/>
            <person name="Archibald J.M."/>
        </authorList>
    </citation>
    <scope>NUCLEOTIDE SEQUENCE</scope>
    <source>
        <strain evidence="3 5">CCMP2712</strain>
    </source>
</reference>
<sequence length="155" mass="16936">MSGMRKLSSFSATEIASNEFRDALNATVDMLCRAIQQQSVQIKELKSRIEELEKKETKNAGARQQEWQSFQWLFDTVSSDDEDTDSAMKGKKRKRKSGGKGASFSDDGEEDAAEGEDTDDADDGNPQSAGKMKKLKKDPAPKITSPTGAAKVPGQ</sequence>
<dbReference type="KEGG" id="gtt:GUITHDRAFT_150237"/>
<dbReference type="RefSeq" id="XP_005840600.1">
    <property type="nucleotide sequence ID" value="XM_005840543.1"/>
</dbReference>
<feature type="coiled-coil region" evidence="1">
    <location>
        <begin position="35"/>
        <end position="65"/>
    </location>
</feature>
<keyword evidence="5" id="KW-1185">Reference proteome</keyword>
<feature type="compositionally biased region" description="Basic residues" evidence="2">
    <location>
        <begin position="89"/>
        <end position="98"/>
    </location>
</feature>
<feature type="region of interest" description="Disordered" evidence="2">
    <location>
        <begin position="77"/>
        <end position="155"/>
    </location>
</feature>
<reference evidence="5" key="2">
    <citation type="submission" date="2012-11" db="EMBL/GenBank/DDBJ databases">
        <authorList>
            <person name="Kuo A."/>
            <person name="Curtis B.A."/>
            <person name="Tanifuji G."/>
            <person name="Burki F."/>
            <person name="Gruber A."/>
            <person name="Irimia M."/>
            <person name="Maruyama S."/>
            <person name="Arias M.C."/>
            <person name="Ball S.G."/>
            <person name="Gile G.H."/>
            <person name="Hirakawa Y."/>
            <person name="Hopkins J.F."/>
            <person name="Rensing S.A."/>
            <person name="Schmutz J."/>
            <person name="Symeonidi A."/>
            <person name="Elias M."/>
            <person name="Eveleigh R.J."/>
            <person name="Herman E.K."/>
            <person name="Klute M.J."/>
            <person name="Nakayama T."/>
            <person name="Obornik M."/>
            <person name="Reyes-Prieto A."/>
            <person name="Armbrust E.V."/>
            <person name="Aves S.J."/>
            <person name="Beiko R.G."/>
            <person name="Coutinho P."/>
            <person name="Dacks J.B."/>
            <person name="Durnford D.G."/>
            <person name="Fast N.M."/>
            <person name="Green B.R."/>
            <person name="Grisdale C."/>
            <person name="Hempe F."/>
            <person name="Henrissat B."/>
            <person name="Hoppner M.P."/>
            <person name="Ishida K.-I."/>
            <person name="Kim E."/>
            <person name="Koreny L."/>
            <person name="Kroth P.G."/>
            <person name="Liu Y."/>
            <person name="Malik S.-B."/>
            <person name="Maier U.G."/>
            <person name="McRose D."/>
            <person name="Mock T."/>
            <person name="Neilson J.A."/>
            <person name="Onodera N.T."/>
            <person name="Poole A.M."/>
            <person name="Pritham E.J."/>
            <person name="Richards T.A."/>
            <person name="Rocap G."/>
            <person name="Roy S.W."/>
            <person name="Sarai C."/>
            <person name="Schaack S."/>
            <person name="Shirato S."/>
            <person name="Slamovits C.H."/>
            <person name="Spencer D.F."/>
            <person name="Suzuki S."/>
            <person name="Worden A.Z."/>
            <person name="Zauner S."/>
            <person name="Barry K."/>
            <person name="Bell C."/>
            <person name="Bharti A.K."/>
            <person name="Crow J.A."/>
            <person name="Grimwood J."/>
            <person name="Kramer R."/>
            <person name="Lindquist E."/>
            <person name="Lucas S."/>
            <person name="Salamov A."/>
            <person name="McFadden G.I."/>
            <person name="Lane C.E."/>
            <person name="Keeling P.J."/>
            <person name="Gray M.W."/>
            <person name="Grigoriev I.V."/>
            <person name="Archibald J.M."/>
        </authorList>
    </citation>
    <scope>NUCLEOTIDE SEQUENCE</scope>
    <source>
        <strain evidence="5">CCMP2712</strain>
    </source>
</reference>
<dbReference type="AlphaFoldDB" id="L1JZI5"/>
<reference evidence="4" key="3">
    <citation type="submission" date="2015-06" db="UniProtKB">
        <authorList>
            <consortium name="EnsemblProtists"/>
        </authorList>
    </citation>
    <scope>IDENTIFICATION</scope>
</reference>
<keyword evidence="1" id="KW-0175">Coiled coil</keyword>
<name>L1JZI5_GUITC</name>